<feature type="compositionally biased region" description="Low complexity" evidence="2">
    <location>
        <begin position="513"/>
        <end position="525"/>
    </location>
</feature>
<dbReference type="STRING" id="150374.A0A0M8MXJ1"/>
<keyword evidence="5" id="KW-1185">Reference proteome</keyword>
<feature type="compositionally biased region" description="Acidic residues" evidence="2">
    <location>
        <begin position="74"/>
        <end position="93"/>
    </location>
</feature>
<dbReference type="Pfam" id="PF11500">
    <property type="entry name" value="Cut12"/>
    <property type="match status" value="1"/>
</dbReference>
<sequence>MKQPQGILLTPGTATSRRKRVSFKHDALTTTKSISPFDGPRDGVVKRTRLSEALDKARRPAKTVDAPQPKAETDSDWEEEGDYDDGYDEDVDGDVGAQDFTLDLNEPHSQSGKYWKGEFERYRSEAAAELEKLVKYKQRAKSYAREKDVEAMQLAEKLREEQEKVVAMEKKIAENASQMAAKQRESCSIETAELLATLTQQTALATKSRHRVQELEEQLEDLLQGRDYDDDDDDDDNDNNNNNNNIRGRRRRTSMPSSATQKTLLETQRELRRARTQLKELDDLRVEVSSLKAQLRRAGQRGIAEPGVVDGGSSESSLVIELRAQLRQAKEESARKDEGFMQLKLEFEAFRDESEAHDADARAVLERANAKITDLKKQVKLLKATNPGEANRLRSWQLQLAGDRVSKDDLSVEIPSRRAFGVDYPRRSFDLADSESNGPLTAAKARTLREKYQEDETNHPRNEDDVVITAITPGVLADRPDLARPRWQPFVPRSPRNRAHAEGSLAKRVQSGAAPAAKSKSFAFPDLPGLKAGLRSKGPKPVDDGDLGVDLLQDRFARLGGPESDQERNKKSTLVLSANTRGSRIPPERRAAAIARIEKRMADRASRREGYDKENLRP</sequence>
<proteinExistence type="predicted"/>
<feature type="compositionally biased region" description="Basic and acidic residues" evidence="2">
    <location>
        <begin position="49"/>
        <end position="58"/>
    </location>
</feature>
<evidence type="ECO:0000259" key="3">
    <source>
        <dbReference type="Pfam" id="PF11500"/>
    </source>
</evidence>
<comment type="caution">
    <text evidence="4">The sequence shown here is derived from an EMBL/GenBank/DDBJ whole genome shotgun (WGS) entry which is preliminary data.</text>
</comment>
<feature type="coiled-coil region" evidence="1">
    <location>
        <begin position="358"/>
        <end position="385"/>
    </location>
</feature>
<dbReference type="OrthoDB" id="5383703at2759"/>
<feature type="compositionally biased region" description="Polar residues" evidence="2">
    <location>
        <begin position="572"/>
        <end position="582"/>
    </location>
</feature>
<accession>A0A0M8MXJ1</accession>
<organism evidence="4 5">
    <name type="scientific">Escovopsis weberi</name>
    <dbReference type="NCBI Taxonomy" id="150374"/>
    <lineage>
        <taxon>Eukaryota</taxon>
        <taxon>Fungi</taxon>
        <taxon>Dikarya</taxon>
        <taxon>Ascomycota</taxon>
        <taxon>Pezizomycotina</taxon>
        <taxon>Sordariomycetes</taxon>
        <taxon>Hypocreomycetidae</taxon>
        <taxon>Hypocreales</taxon>
        <taxon>Hypocreaceae</taxon>
        <taxon>Escovopsis</taxon>
    </lineage>
</organism>
<feature type="region of interest" description="Disordered" evidence="2">
    <location>
        <begin position="557"/>
        <end position="590"/>
    </location>
</feature>
<feature type="region of interest" description="Disordered" evidence="2">
    <location>
        <begin position="1"/>
        <end position="22"/>
    </location>
</feature>
<evidence type="ECO:0000256" key="1">
    <source>
        <dbReference type="SAM" id="Coils"/>
    </source>
</evidence>
<evidence type="ECO:0000313" key="5">
    <source>
        <dbReference type="Proteomes" id="UP000053831"/>
    </source>
</evidence>
<feature type="region of interest" description="Disordered" evidence="2">
    <location>
        <begin position="486"/>
        <end position="526"/>
    </location>
</feature>
<feature type="domain" description="Spindle pole body-associated protein cut12" evidence="3">
    <location>
        <begin position="46"/>
        <end position="185"/>
    </location>
</feature>
<feature type="compositionally biased region" description="Acidic residues" evidence="2">
    <location>
        <begin position="228"/>
        <end position="238"/>
    </location>
</feature>
<gene>
    <name evidence="4" type="ORF">ESCO_006712</name>
</gene>
<keyword evidence="1" id="KW-0175">Coiled coil</keyword>
<reference evidence="4 5" key="1">
    <citation type="submission" date="2015-07" db="EMBL/GenBank/DDBJ databases">
        <title>The genome of the fungus Escovopsis weberi, a specialized disease agent of ant agriculture.</title>
        <authorList>
            <person name="de Man T.J."/>
            <person name="Stajich J.E."/>
            <person name="Kubicek C.P."/>
            <person name="Chenthamara K."/>
            <person name="Atanasova L."/>
            <person name="Druzhinina I.S."/>
            <person name="Birnbaum S."/>
            <person name="Barribeau S.M."/>
            <person name="Teiling C."/>
            <person name="Suen G."/>
            <person name="Currie C."/>
            <person name="Gerardo N.M."/>
        </authorList>
    </citation>
    <scope>NUCLEOTIDE SEQUENCE [LARGE SCALE GENOMIC DNA]</scope>
</reference>
<dbReference type="EMBL" id="LGSR01000011">
    <property type="protein sequence ID" value="KOS21336.1"/>
    <property type="molecule type" value="Genomic_DNA"/>
</dbReference>
<dbReference type="AlphaFoldDB" id="A0A0M8MXJ1"/>
<dbReference type="Proteomes" id="UP000053831">
    <property type="component" value="Unassembled WGS sequence"/>
</dbReference>
<evidence type="ECO:0000256" key="2">
    <source>
        <dbReference type="SAM" id="MobiDB-lite"/>
    </source>
</evidence>
<name>A0A0M8MXJ1_ESCWE</name>
<protein>
    <recommendedName>
        <fullName evidence="3">Spindle pole body-associated protein cut12 domain-containing protein</fullName>
    </recommendedName>
</protein>
<feature type="compositionally biased region" description="Polar residues" evidence="2">
    <location>
        <begin position="254"/>
        <end position="266"/>
    </location>
</feature>
<feature type="region of interest" description="Disordered" evidence="2">
    <location>
        <begin position="49"/>
        <end position="108"/>
    </location>
</feature>
<feature type="region of interest" description="Disordered" evidence="2">
    <location>
        <begin position="205"/>
        <end position="271"/>
    </location>
</feature>
<feature type="region of interest" description="Disordered" evidence="2">
    <location>
        <begin position="599"/>
        <end position="618"/>
    </location>
</feature>
<evidence type="ECO:0000313" key="4">
    <source>
        <dbReference type="EMBL" id="KOS21336.1"/>
    </source>
</evidence>
<dbReference type="InterPro" id="IPR021589">
    <property type="entry name" value="Cut12"/>
</dbReference>